<dbReference type="GO" id="GO:0003677">
    <property type="term" value="F:DNA binding"/>
    <property type="evidence" value="ECO:0007669"/>
    <property type="project" value="UniProtKB-KW"/>
</dbReference>
<dbReference type="Gene3D" id="1.10.287.690">
    <property type="entry name" value="Helix hairpin bin"/>
    <property type="match status" value="1"/>
</dbReference>
<dbReference type="Proteomes" id="UP001443914">
    <property type="component" value="Unassembled WGS sequence"/>
</dbReference>
<proteinExistence type="inferred from homology"/>
<keyword evidence="5" id="KW-0235">DNA replication</keyword>
<evidence type="ECO:0000256" key="4">
    <source>
        <dbReference type="ARBA" id="ARBA00022695"/>
    </source>
</evidence>
<dbReference type="InterPro" id="IPR017964">
    <property type="entry name" value="DNA-dir_DNA_pol_B_CS"/>
</dbReference>
<organism evidence="10 11">
    <name type="scientific">Saponaria officinalis</name>
    <name type="common">Common soapwort</name>
    <name type="synonym">Lychnis saponaria</name>
    <dbReference type="NCBI Taxonomy" id="3572"/>
    <lineage>
        <taxon>Eukaryota</taxon>
        <taxon>Viridiplantae</taxon>
        <taxon>Streptophyta</taxon>
        <taxon>Embryophyta</taxon>
        <taxon>Tracheophyta</taxon>
        <taxon>Spermatophyta</taxon>
        <taxon>Magnoliopsida</taxon>
        <taxon>eudicotyledons</taxon>
        <taxon>Gunneridae</taxon>
        <taxon>Pentapetalae</taxon>
        <taxon>Caryophyllales</taxon>
        <taxon>Caryophyllaceae</taxon>
        <taxon>Caryophylleae</taxon>
        <taxon>Saponaria</taxon>
    </lineage>
</organism>
<keyword evidence="7" id="KW-0238">DNA-binding</keyword>
<comment type="caution">
    <text evidence="10">The sequence shown here is derived from an EMBL/GenBank/DDBJ whole genome shotgun (WGS) entry which is preliminary data.</text>
</comment>
<dbReference type="Gene3D" id="3.90.1600.10">
    <property type="entry name" value="Palm domain of DNA polymerase"/>
    <property type="match status" value="1"/>
</dbReference>
<evidence type="ECO:0000256" key="6">
    <source>
        <dbReference type="ARBA" id="ARBA00022932"/>
    </source>
</evidence>
<keyword evidence="4" id="KW-0548">Nucleotidyltransferase</keyword>
<evidence type="ECO:0000313" key="10">
    <source>
        <dbReference type="EMBL" id="KAK9741136.1"/>
    </source>
</evidence>
<keyword evidence="11" id="KW-1185">Reference proteome</keyword>
<protein>
    <recommendedName>
        <fullName evidence="2">DNA-directed DNA polymerase</fullName>
        <ecNumber evidence="2">2.7.7.7</ecNumber>
    </recommendedName>
</protein>
<feature type="domain" description="DNA-directed DNA polymerase family B mitochondria/virus" evidence="9">
    <location>
        <begin position="2"/>
        <end position="123"/>
    </location>
</feature>
<comment type="catalytic activity">
    <reaction evidence="8">
        <text>DNA(n) + a 2'-deoxyribonucleoside 5'-triphosphate = DNA(n+1) + diphosphate</text>
        <dbReference type="Rhea" id="RHEA:22508"/>
        <dbReference type="Rhea" id="RHEA-COMP:17339"/>
        <dbReference type="Rhea" id="RHEA-COMP:17340"/>
        <dbReference type="ChEBI" id="CHEBI:33019"/>
        <dbReference type="ChEBI" id="CHEBI:61560"/>
        <dbReference type="ChEBI" id="CHEBI:173112"/>
        <dbReference type="EC" id="2.7.7.7"/>
    </reaction>
</comment>
<dbReference type="GO" id="GO:0000166">
    <property type="term" value="F:nucleotide binding"/>
    <property type="evidence" value="ECO:0007669"/>
    <property type="project" value="InterPro"/>
</dbReference>
<dbReference type="EMBL" id="JBDFQZ010000003">
    <property type="protein sequence ID" value="KAK9741136.1"/>
    <property type="molecule type" value="Genomic_DNA"/>
</dbReference>
<accession>A0AAW1M4U9</accession>
<dbReference type="EC" id="2.7.7.7" evidence="2"/>
<evidence type="ECO:0000256" key="8">
    <source>
        <dbReference type="ARBA" id="ARBA00049244"/>
    </source>
</evidence>
<dbReference type="AlphaFoldDB" id="A0AAW1M4U9"/>
<evidence type="ECO:0000313" key="11">
    <source>
        <dbReference type="Proteomes" id="UP001443914"/>
    </source>
</evidence>
<dbReference type="InterPro" id="IPR023211">
    <property type="entry name" value="DNA_pol_palm_dom_sf"/>
</dbReference>
<evidence type="ECO:0000256" key="2">
    <source>
        <dbReference type="ARBA" id="ARBA00012417"/>
    </source>
</evidence>
<dbReference type="GO" id="GO:0003887">
    <property type="term" value="F:DNA-directed DNA polymerase activity"/>
    <property type="evidence" value="ECO:0007669"/>
    <property type="project" value="UniProtKB-KW"/>
</dbReference>
<dbReference type="PANTHER" id="PTHR33568:SF3">
    <property type="entry name" value="DNA-DIRECTED DNA POLYMERASE"/>
    <property type="match status" value="1"/>
</dbReference>
<dbReference type="InterPro" id="IPR004868">
    <property type="entry name" value="DNA-dir_DNA_pol_B_mt/vir"/>
</dbReference>
<evidence type="ECO:0000259" key="9">
    <source>
        <dbReference type="Pfam" id="PF03175"/>
    </source>
</evidence>
<reference evidence="10" key="1">
    <citation type="submission" date="2024-03" db="EMBL/GenBank/DDBJ databases">
        <title>WGS assembly of Saponaria officinalis var. Norfolk2.</title>
        <authorList>
            <person name="Jenkins J."/>
            <person name="Shu S."/>
            <person name="Grimwood J."/>
            <person name="Barry K."/>
            <person name="Goodstein D."/>
            <person name="Schmutz J."/>
            <person name="Leebens-Mack J."/>
            <person name="Osbourn A."/>
        </authorList>
    </citation>
    <scope>NUCLEOTIDE SEQUENCE [LARGE SCALE GENOMIC DNA]</scope>
    <source>
        <strain evidence="10">JIC</strain>
    </source>
</reference>
<dbReference type="Pfam" id="PF03175">
    <property type="entry name" value="DNA_pol_B_2"/>
    <property type="match status" value="1"/>
</dbReference>
<evidence type="ECO:0000256" key="1">
    <source>
        <dbReference type="ARBA" id="ARBA00005755"/>
    </source>
</evidence>
<sequence length="265" mass="30541">MESPFKKYVNTLFECRLAAKKEGNDSLSFVYKILMNSLYGRFGINPKSTRTEICDAGRSEYLVKTTDLIYNEKLVDKVYIVSYHSNTEKGSYYWEAPKNAAVQIAAAITAYARIHMHQYVSRDDCYYTDTDSVVLGKPLPDDLISSTVLGKFKLEDILTQGRFLAPKAYLYWEEDGSNVKKFKGPTKDLVTPEWFDKELDDPYRKEKVQGYFPINTDFRTLSILSKDKVFTLGIKVGSKRKIVFDEHDDWVDTSPREIIDISYLS</sequence>
<dbReference type="SUPFAM" id="SSF56672">
    <property type="entry name" value="DNA/RNA polymerases"/>
    <property type="match status" value="1"/>
</dbReference>
<evidence type="ECO:0000256" key="7">
    <source>
        <dbReference type="ARBA" id="ARBA00023125"/>
    </source>
</evidence>
<comment type="similarity">
    <text evidence="1">Belongs to the DNA polymerase type-B family.</text>
</comment>
<dbReference type="InterPro" id="IPR043502">
    <property type="entry name" value="DNA/RNA_pol_sf"/>
</dbReference>
<dbReference type="PANTHER" id="PTHR33568">
    <property type="entry name" value="DNA POLYMERASE"/>
    <property type="match status" value="1"/>
</dbReference>
<dbReference type="GO" id="GO:0006260">
    <property type="term" value="P:DNA replication"/>
    <property type="evidence" value="ECO:0007669"/>
    <property type="project" value="UniProtKB-KW"/>
</dbReference>
<keyword evidence="3" id="KW-0808">Transferase</keyword>
<gene>
    <name evidence="10" type="ORF">RND81_03G084400</name>
</gene>
<evidence type="ECO:0000256" key="3">
    <source>
        <dbReference type="ARBA" id="ARBA00022679"/>
    </source>
</evidence>
<evidence type="ECO:0000256" key="5">
    <source>
        <dbReference type="ARBA" id="ARBA00022705"/>
    </source>
</evidence>
<name>A0AAW1M4U9_SAPOF</name>
<dbReference type="PROSITE" id="PS00116">
    <property type="entry name" value="DNA_POLYMERASE_B"/>
    <property type="match status" value="1"/>
</dbReference>
<keyword evidence="6" id="KW-0239">DNA-directed DNA polymerase</keyword>